<accession>B0DR90</accession>
<keyword evidence="2" id="KW-1185">Reference proteome</keyword>
<dbReference type="OrthoDB" id="2269034at2759"/>
<dbReference type="SUPFAM" id="SSF52047">
    <property type="entry name" value="RNI-like"/>
    <property type="match status" value="1"/>
</dbReference>
<dbReference type="InterPro" id="IPR032675">
    <property type="entry name" value="LRR_dom_sf"/>
</dbReference>
<dbReference type="EMBL" id="DS547128">
    <property type="protein sequence ID" value="EDR02831.1"/>
    <property type="molecule type" value="Genomic_DNA"/>
</dbReference>
<proteinExistence type="predicted"/>
<dbReference type="Proteomes" id="UP000001194">
    <property type="component" value="Unassembled WGS sequence"/>
</dbReference>
<evidence type="ECO:0000313" key="1">
    <source>
        <dbReference type="EMBL" id="EDR02831.1"/>
    </source>
</evidence>
<gene>
    <name evidence="1" type="ORF">LACBIDRAFT_332002</name>
</gene>
<name>B0DR90_LACBS</name>
<dbReference type="Gene3D" id="3.80.10.10">
    <property type="entry name" value="Ribonuclease Inhibitor"/>
    <property type="match status" value="1"/>
</dbReference>
<dbReference type="InParanoid" id="B0DR90"/>
<reference evidence="1 2" key="1">
    <citation type="journal article" date="2008" name="Nature">
        <title>The genome of Laccaria bicolor provides insights into mycorrhizal symbiosis.</title>
        <authorList>
            <person name="Martin F."/>
            <person name="Aerts A."/>
            <person name="Ahren D."/>
            <person name="Brun A."/>
            <person name="Danchin E.G.J."/>
            <person name="Duchaussoy F."/>
            <person name="Gibon J."/>
            <person name="Kohler A."/>
            <person name="Lindquist E."/>
            <person name="Pereda V."/>
            <person name="Salamov A."/>
            <person name="Shapiro H.J."/>
            <person name="Wuyts J."/>
            <person name="Blaudez D."/>
            <person name="Buee M."/>
            <person name="Brokstein P."/>
            <person name="Canbaeck B."/>
            <person name="Cohen D."/>
            <person name="Courty P.E."/>
            <person name="Coutinho P.M."/>
            <person name="Delaruelle C."/>
            <person name="Detter J.C."/>
            <person name="Deveau A."/>
            <person name="DiFazio S."/>
            <person name="Duplessis S."/>
            <person name="Fraissinet-Tachet L."/>
            <person name="Lucic E."/>
            <person name="Frey-Klett P."/>
            <person name="Fourrey C."/>
            <person name="Feussner I."/>
            <person name="Gay G."/>
            <person name="Grimwood J."/>
            <person name="Hoegger P.J."/>
            <person name="Jain P."/>
            <person name="Kilaru S."/>
            <person name="Labbe J."/>
            <person name="Lin Y.C."/>
            <person name="Legue V."/>
            <person name="Le Tacon F."/>
            <person name="Marmeisse R."/>
            <person name="Melayah D."/>
            <person name="Montanini B."/>
            <person name="Muratet M."/>
            <person name="Nehls U."/>
            <person name="Niculita-Hirzel H."/>
            <person name="Oudot-Le Secq M.P."/>
            <person name="Peter M."/>
            <person name="Quesneville H."/>
            <person name="Rajashekar B."/>
            <person name="Reich M."/>
            <person name="Rouhier N."/>
            <person name="Schmutz J."/>
            <person name="Yin T."/>
            <person name="Chalot M."/>
            <person name="Henrissat B."/>
            <person name="Kuees U."/>
            <person name="Lucas S."/>
            <person name="Van de Peer Y."/>
            <person name="Podila G.K."/>
            <person name="Polle A."/>
            <person name="Pukkila P.J."/>
            <person name="Richardson P.M."/>
            <person name="Rouze P."/>
            <person name="Sanders I.R."/>
            <person name="Stajich J.E."/>
            <person name="Tunlid A."/>
            <person name="Tuskan G."/>
            <person name="Grigoriev I.V."/>
        </authorList>
    </citation>
    <scope>NUCLEOTIDE SEQUENCE [LARGE SCALE GENOMIC DNA]</scope>
    <source>
        <strain evidence="2">S238N-H82 / ATCC MYA-4686</strain>
    </source>
</reference>
<dbReference type="GeneID" id="6082086"/>
<dbReference type="AlphaFoldDB" id="B0DR90"/>
<protein>
    <submittedName>
        <fullName evidence="1">Predicted protein</fullName>
    </submittedName>
</protein>
<dbReference type="KEGG" id="lbc:LACBIDRAFT_332002"/>
<sequence length="544" mass="62194">MTYHSDLILTPFQVDDLPEDITALCDPFQESYSCAEQQAVQSLTISHKENLSLIGSQINGLDLQIAPLQSRREKLLSKQDQELKNIEVLKSILSPIRRVLVDLLWEIFLLCLPTTPTDVKKITYDAPLLLCQVCSKWRRTALAFPPLWKSLDLKAAFHREIAYIPKTVLSVHPSIPHILDSWFARAGRCPLSLGFDLVYSYDHKRLISSLEGVLKELPNSHLQRLSLKIEYPCDAYFLAVISREFTELESISLKVSKGLDARAIPRRLFQSAPRLCSADLRGFIRPTGVENLLPWSQLTHLRVETEFDVDTWYYLISHCTNLQHGIFSMNNRLASIPTVDYEINLPHLIDLTLHITSGAARVPNVHRLNFPTLRRLQWLFDERSLNYVEEGYIPATCNGSLENLAIAGNMAFTESQLISLLNSSFSITKLHFSVAINYTNFFEALTSSSFTHQLLPKLKILHCDIRSIEDVDAFLESLISFLRSRCYDGLNSQTNWTTARLRRLTLTFPDNVDTDNKGFKDRIKVFPWFWIIVLNAITVQVCAR</sequence>
<dbReference type="HOGENOM" id="CLU_042691_0_0_1"/>
<evidence type="ECO:0000313" key="2">
    <source>
        <dbReference type="Proteomes" id="UP000001194"/>
    </source>
</evidence>
<dbReference type="RefSeq" id="XP_001886541.1">
    <property type="nucleotide sequence ID" value="XM_001886506.1"/>
</dbReference>
<organism evidence="2">
    <name type="scientific">Laccaria bicolor (strain S238N-H82 / ATCC MYA-4686)</name>
    <name type="common">Bicoloured deceiver</name>
    <name type="synonym">Laccaria laccata var. bicolor</name>
    <dbReference type="NCBI Taxonomy" id="486041"/>
    <lineage>
        <taxon>Eukaryota</taxon>
        <taxon>Fungi</taxon>
        <taxon>Dikarya</taxon>
        <taxon>Basidiomycota</taxon>
        <taxon>Agaricomycotina</taxon>
        <taxon>Agaricomycetes</taxon>
        <taxon>Agaricomycetidae</taxon>
        <taxon>Agaricales</taxon>
        <taxon>Agaricineae</taxon>
        <taxon>Hydnangiaceae</taxon>
        <taxon>Laccaria</taxon>
    </lineage>
</organism>